<organism evidence="8 9">
    <name type="scientific">Pseudogemmatithrix spongiicola</name>
    <dbReference type="NCBI Taxonomy" id="3062599"/>
    <lineage>
        <taxon>Bacteria</taxon>
        <taxon>Pseudomonadati</taxon>
        <taxon>Gemmatimonadota</taxon>
        <taxon>Gemmatimonadia</taxon>
        <taxon>Gemmatimonadales</taxon>
        <taxon>Gemmatimonadaceae</taxon>
        <taxon>Pseudogemmatithrix</taxon>
    </lineage>
</organism>
<evidence type="ECO:0000256" key="5">
    <source>
        <dbReference type="ARBA" id="ARBA00022840"/>
    </source>
</evidence>
<dbReference type="NCBIfam" id="TIGR00302">
    <property type="entry name" value="phosphoribosylformylglycinamidine synthase subunit PurS"/>
    <property type="match status" value="1"/>
</dbReference>
<evidence type="ECO:0000313" key="9">
    <source>
        <dbReference type="Proteomes" id="UP001229955"/>
    </source>
</evidence>
<keyword evidence="5 6" id="KW-0067">ATP-binding</keyword>
<keyword evidence="2 6" id="KW-0436">Ligase</keyword>
<evidence type="ECO:0000256" key="4">
    <source>
        <dbReference type="ARBA" id="ARBA00022755"/>
    </source>
</evidence>
<proteinExistence type="inferred from homology"/>
<evidence type="ECO:0000256" key="2">
    <source>
        <dbReference type="ARBA" id="ARBA00022598"/>
    </source>
</evidence>
<dbReference type="GO" id="GO:0005737">
    <property type="term" value="C:cytoplasm"/>
    <property type="evidence" value="ECO:0007669"/>
    <property type="project" value="UniProtKB-SubCell"/>
</dbReference>
<dbReference type="HAMAP" id="MF_01926">
    <property type="entry name" value="PurS"/>
    <property type="match status" value="1"/>
</dbReference>
<dbReference type="SUPFAM" id="SSF82697">
    <property type="entry name" value="PurS-like"/>
    <property type="match status" value="1"/>
</dbReference>
<comment type="function">
    <text evidence="6">Part of the phosphoribosylformylglycinamidine synthase complex involved in the purines biosynthetic pathway. Catalyzes the ATP-dependent conversion of formylglycinamide ribonucleotide (FGAR) and glutamine to yield formylglycinamidine ribonucleotide (FGAM) and glutamate. The FGAM synthase complex is composed of three subunits. PurQ produces an ammonia molecule by converting glutamine to glutamate. PurL transfers the ammonia molecule to FGAR to form FGAM in an ATP-dependent manner. PurS interacts with PurQ and PurL and is thought to assist in the transfer of the ammonia molecule from PurQ to PurL.</text>
</comment>
<evidence type="ECO:0000256" key="6">
    <source>
        <dbReference type="HAMAP-Rule" id="MF_01926"/>
    </source>
</evidence>
<dbReference type="Proteomes" id="UP001229955">
    <property type="component" value="Chromosome"/>
</dbReference>
<comment type="catalytic activity">
    <reaction evidence="6">
        <text>N(2)-formyl-N(1)-(5-phospho-beta-D-ribosyl)glycinamide + L-glutamine + ATP + H2O = 2-formamido-N(1)-(5-O-phospho-beta-D-ribosyl)acetamidine + L-glutamate + ADP + phosphate + H(+)</text>
        <dbReference type="Rhea" id="RHEA:17129"/>
        <dbReference type="ChEBI" id="CHEBI:15377"/>
        <dbReference type="ChEBI" id="CHEBI:15378"/>
        <dbReference type="ChEBI" id="CHEBI:29985"/>
        <dbReference type="ChEBI" id="CHEBI:30616"/>
        <dbReference type="ChEBI" id="CHEBI:43474"/>
        <dbReference type="ChEBI" id="CHEBI:58359"/>
        <dbReference type="ChEBI" id="CHEBI:147286"/>
        <dbReference type="ChEBI" id="CHEBI:147287"/>
        <dbReference type="ChEBI" id="CHEBI:456216"/>
        <dbReference type="EC" id="6.3.5.3"/>
    </reaction>
</comment>
<evidence type="ECO:0000256" key="3">
    <source>
        <dbReference type="ARBA" id="ARBA00022741"/>
    </source>
</evidence>
<protein>
    <recommendedName>
        <fullName evidence="6">Phosphoribosylformylglycinamidine synthase subunit PurS</fullName>
        <shortName evidence="6">FGAM synthase</shortName>
        <ecNumber evidence="6">6.3.5.3</ecNumber>
    </recommendedName>
    <alternativeName>
        <fullName evidence="6">Formylglycinamide ribonucleotide amidotransferase subunit III</fullName>
        <shortName evidence="6">FGAR amidotransferase III</shortName>
        <shortName evidence="6">FGAR-AT III</shortName>
    </alternativeName>
    <alternativeName>
        <fullName evidence="6">Phosphoribosylformylglycinamidine synthase subunit III</fullName>
    </alternativeName>
</protein>
<comment type="similarity">
    <text evidence="6">Belongs to the PurS family.</text>
</comment>
<reference evidence="8" key="1">
    <citation type="submission" date="2023-07" db="EMBL/GenBank/DDBJ databases">
        <authorList>
            <person name="Haufschild T."/>
            <person name="Kallscheuer N."/>
            <person name="Hammer J."/>
            <person name="Kohn T."/>
            <person name="Kabuu M."/>
            <person name="Jogler M."/>
            <person name="Wohfarth N."/>
            <person name="Heuer A."/>
            <person name="Rohde M."/>
            <person name="van Teeseling M.C.F."/>
            <person name="Jogler C."/>
        </authorList>
    </citation>
    <scope>NUCLEOTIDE SEQUENCE</scope>
    <source>
        <strain evidence="7">Strain 138</strain>
        <strain evidence="8">Strain 318</strain>
    </source>
</reference>
<dbReference type="PANTHER" id="PTHR34696">
    <property type="entry name" value="PHOSPHORIBOSYLFORMYLGLYCINAMIDINE SYNTHASE SUBUNIT PURS"/>
    <property type="match status" value="1"/>
</dbReference>
<dbReference type="GO" id="GO:0006189">
    <property type="term" value="P:'de novo' IMP biosynthetic process"/>
    <property type="evidence" value="ECO:0007669"/>
    <property type="project" value="UniProtKB-UniRule"/>
</dbReference>
<evidence type="ECO:0000256" key="1">
    <source>
        <dbReference type="ARBA" id="ARBA00022490"/>
    </source>
</evidence>
<dbReference type="PANTHER" id="PTHR34696:SF1">
    <property type="entry name" value="PHOSPHORIBOSYLFORMYLGLYCINAMIDINE SYNTHASE SUBUNIT PURS"/>
    <property type="match status" value="1"/>
</dbReference>
<dbReference type="RefSeq" id="WP_367885204.1">
    <property type="nucleotide sequence ID" value="NZ_CP130612.1"/>
</dbReference>
<comment type="subunit">
    <text evidence="6">Part of the FGAM synthase complex composed of 1 PurL, 1 PurQ and 2 PurS subunits.</text>
</comment>
<keyword evidence="4 6" id="KW-0658">Purine biosynthesis</keyword>
<comment type="pathway">
    <text evidence="6">Purine metabolism; IMP biosynthesis via de novo pathway; 5-amino-1-(5-phospho-D-ribosyl)imidazole from N(2)-formyl-N(1)-(5-phospho-D-ribosyl)glycinamide: step 1/2.</text>
</comment>
<evidence type="ECO:0000313" key="7">
    <source>
        <dbReference type="EMBL" id="WKW12327.1"/>
    </source>
</evidence>
<dbReference type="KEGG" id="pspc:Strain318_001610"/>
<accession>A0AA49Q4Y4</accession>
<dbReference type="EMBL" id="CP130612">
    <property type="protein sequence ID" value="WKW12327.1"/>
    <property type="molecule type" value="Genomic_DNA"/>
</dbReference>
<gene>
    <name evidence="6 8" type="primary">purS</name>
    <name evidence="7" type="ORF">Strain138_001611</name>
    <name evidence="8" type="ORF">Strain318_001610</name>
</gene>
<dbReference type="Gene3D" id="3.30.1280.10">
    <property type="entry name" value="Phosphoribosylformylglycinamidine synthase subunit PurS"/>
    <property type="match status" value="1"/>
</dbReference>
<accession>A0AA49K034</accession>
<dbReference type="InterPro" id="IPR036604">
    <property type="entry name" value="PurS-like_sf"/>
</dbReference>
<comment type="subcellular location">
    <subcellularLocation>
        <location evidence="6">Cytoplasm</location>
    </subcellularLocation>
</comment>
<dbReference type="Pfam" id="PF02700">
    <property type="entry name" value="PurS"/>
    <property type="match status" value="1"/>
</dbReference>
<dbReference type="InterPro" id="IPR003850">
    <property type="entry name" value="PurS"/>
</dbReference>
<evidence type="ECO:0000313" key="8">
    <source>
        <dbReference type="EMBL" id="WKW15234.1"/>
    </source>
</evidence>
<dbReference type="AlphaFoldDB" id="A0AA49K034"/>
<dbReference type="EMBL" id="CP130613">
    <property type="protein sequence ID" value="WKW15234.1"/>
    <property type="molecule type" value="Genomic_DNA"/>
</dbReference>
<dbReference type="EC" id="6.3.5.3" evidence="6"/>
<dbReference type="GO" id="GO:0004642">
    <property type="term" value="F:phosphoribosylformylglycinamidine synthase activity"/>
    <property type="evidence" value="ECO:0007669"/>
    <property type="project" value="UniProtKB-UniRule"/>
</dbReference>
<name>A0AA49K034_9BACT</name>
<dbReference type="NCBIfam" id="NF004630">
    <property type="entry name" value="PRK05974.1"/>
    <property type="match status" value="1"/>
</dbReference>
<sequence>MTKYRVAVHIVPRKGLLDPQGKAVAGALHTLGYANVADVHVGRHLVIETSAADANAAEAAVKEMCTRLLANPVTEDYEIAAVQPA</sequence>
<keyword evidence="9" id="KW-1185">Reference proteome</keyword>
<keyword evidence="3 6" id="KW-0547">Nucleotide-binding</keyword>
<dbReference type="GO" id="GO:0005524">
    <property type="term" value="F:ATP binding"/>
    <property type="evidence" value="ECO:0007669"/>
    <property type="project" value="UniProtKB-UniRule"/>
</dbReference>
<keyword evidence="1 6" id="KW-0963">Cytoplasm</keyword>